<dbReference type="InterPro" id="IPR041966">
    <property type="entry name" value="LOTUS-like"/>
</dbReference>
<evidence type="ECO:0000256" key="1">
    <source>
        <dbReference type="ARBA" id="ARBA00004496"/>
    </source>
</evidence>
<sequence>MAHSLSLDEVKNEIRSCIISSKAMLTLKQLSSDYMMLVGDPIPFKNLGFQSLEGLIKSFPDLDLKKQGNVTYAVAKQSEKSAHISELISNQKSPKKRPKFGRFHHSFPPSRSHQTNGWRPKTKYQSNKNHNPSGARAKNHAQFVSRSQPTVASKVVIPQHSSLPKQILRVEDEPATKGELNQRTNNKRLQENIKALSNSGGKEYMSKHRNTVFTTNTNINNNDGALQSTQIDSGASSKLLLSTKMRLSRKMSELSLDSDSGNSSPTNESISPILSKTAEFSRTNDPLKDLKKFVAIHKLGDVAVSTTLMDPKRKKFYSCKIKVGSEHTYCSYPKEFKSALEAQSFCCEEALADLIPKCEIKASLISTEQDLLIRIPPMLEKHANGIWAKQLTLDYSDKYGEMLPHDWLSIIDKSNNVHIEKTAKDHILYHCKLGDPNSVVIAEVLQKGQQRIGGSRMPLSNVSVPANTVQFREDGKLTCQITYVVSANEIWCEQIYTEENTRFSEMVDRMKIYYEEHEAQLIPQEIVLAGYYIAKYEQEYYRVRVEKIDQRGIVCFFIDTGDELVVPKSNIFVLERVYATSQAQAFLCRLSGLEDLYDVSTNSEHLAALLDRVVILELAIDISGDENTAILPVYMYDFETGSSINEDLISQLTVELAAPILKPDRSTEVYISHIESNGDIYVHVKTKGFDNLQSLRVELQMQVNEKPLDYLLYTVTKMNSEGHLYFMKDKLTGNWERTKLIDWAPTGDYAQVYFVDKGYTDVIKVADETLYPLDSVNEVFNTYPSQAVRVRMALDAIPPNFLDLATAALPKETPVLLKIVEMGAENIPTVKLFRRNADGLFCINESIAMQTELSKEETLKNKFKLLAVSGIPSTGTLKCPPLPKAGPGSRPIEVFVPMAVSPYNFIVQPCSSYKQLHDMMDKLQLAYEDVQYGNLSIDDIVPGGIYAYKHTDSCWYRLSVIKVIHTGSSVSGYLCDYGSYQTLSVRQLVTLDEAFMELPYQALSAKLAGIKPKLDKWTMVDCEFFKQLTEMKRLYAELISIERDSFSRSDIILKVSLYDTSTDDDILISDELIKSGIAVKHT</sequence>
<dbReference type="Gene3D" id="3.30.420.610">
    <property type="entry name" value="LOTUS domain-like"/>
    <property type="match status" value="2"/>
</dbReference>
<keyword evidence="2" id="KW-0963">Cytoplasm</keyword>
<dbReference type="PANTHER" id="PTHR22948:SF76">
    <property type="entry name" value="FI20010P1-RELATED"/>
    <property type="match status" value="1"/>
</dbReference>
<feature type="domain" description="HTH OST-type" evidence="7">
    <location>
        <begin position="6"/>
        <end position="78"/>
    </location>
</feature>
<dbReference type="EnsemblMetazoa" id="XM_019914105.1">
    <property type="protein sequence ID" value="XP_019769664.1"/>
    <property type="gene ID" value="LOC109544076"/>
</dbReference>
<dbReference type="Gene3D" id="2.40.50.90">
    <property type="match status" value="2"/>
</dbReference>
<comment type="subcellular location">
    <subcellularLocation>
        <location evidence="1">Cytoplasm</location>
    </subcellularLocation>
</comment>
<keyword evidence="3" id="KW-0677">Repeat</keyword>
<proteinExistence type="predicted"/>
<dbReference type="PANTHER" id="PTHR22948">
    <property type="entry name" value="TUDOR DOMAIN CONTAINING PROTEIN"/>
    <property type="match status" value="1"/>
</dbReference>
<protein>
    <recommendedName>
        <fullName evidence="10">Tudor domain-containing protein 7</fullName>
    </recommendedName>
</protein>
<keyword evidence="4" id="KW-0744">Spermatogenesis</keyword>
<evidence type="ECO:0000256" key="3">
    <source>
        <dbReference type="ARBA" id="ARBA00022737"/>
    </source>
</evidence>
<evidence type="ECO:0008006" key="10">
    <source>
        <dbReference type="Google" id="ProtNLM"/>
    </source>
</evidence>
<evidence type="ECO:0000256" key="5">
    <source>
        <dbReference type="SAM" id="MobiDB-lite"/>
    </source>
</evidence>
<feature type="region of interest" description="Disordered" evidence="5">
    <location>
        <begin position="89"/>
        <end position="138"/>
    </location>
</feature>
<dbReference type="GO" id="GO:0030719">
    <property type="term" value="P:P granule organization"/>
    <property type="evidence" value="ECO:0007669"/>
    <property type="project" value="TreeGrafter"/>
</dbReference>
<dbReference type="PROSITE" id="PS51644">
    <property type="entry name" value="HTH_OST"/>
    <property type="match status" value="1"/>
</dbReference>
<dbReference type="InterPro" id="IPR050621">
    <property type="entry name" value="Tudor_domain_containing"/>
</dbReference>
<dbReference type="GeneID" id="109544076"/>
<dbReference type="Proteomes" id="UP000019118">
    <property type="component" value="Unassembled WGS sequence"/>
</dbReference>
<dbReference type="GO" id="GO:0034587">
    <property type="term" value="P:piRNA processing"/>
    <property type="evidence" value="ECO:0007669"/>
    <property type="project" value="TreeGrafter"/>
</dbReference>
<dbReference type="InterPro" id="IPR035437">
    <property type="entry name" value="SNase_OB-fold_sf"/>
</dbReference>
<keyword evidence="4" id="KW-0221">Differentiation</keyword>
<dbReference type="CDD" id="cd20379">
    <property type="entry name" value="Tudor_dTUD-like"/>
    <property type="match status" value="2"/>
</dbReference>
<dbReference type="AlphaFoldDB" id="A0AAR5Q8V7"/>
<dbReference type="Pfam" id="PF12872">
    <property type="entry name" value="OST-HTH"/>
    <property type="match status" value="1"/>
</dbReference>
<dbReference type="EnsemblMetazoa" id="XM_019914103.1">
    <property type="protein sequence ID" value="XP_019769662.1"/>
    <property type="gene ID" value="LOC109544076"/>
</dbReference>
<dbReference type="InterPro" id="IPR002999">
    <property type="entry name" value="Tudor"/>
</dbReference>
<dbReference type="Pfam" id="PF00567">
    <property type="entry name" value="TUDOR"/>
    <property type="match status" value="3"/>
</dbReference>
<evidence type="ECO:0000313" key="9">
    <source>
        <dbReference type="Proteomes" id="UP000019118"/>
    </source>
</evidence>
<dbReference type="EnsemblMetazoa" id="XM_019914102.1">
    <property type="protein sequence ID" value="XP_019769661.1"/>
    <property type="gene ID" value="LOC109544076"/>
</dbReference>
<dbReference type="SUPFAM" id="SSF63748">
    <property type="entry name" value="Tudor/PWWP/MBT"/>
    <property type="match status" value="3"/>
</dbReference>
<evidence type="ECO:0000313" key="8">
    <source>
        <dbReference type="EnsemblMetazoa" id="XP_019769663.1"/>
    </source>
</evidence>
<dbReference type="PROSITE" id="PS50304">
    <property type="entry name" value="TUDOR"/>
    <property type="match status" value="1"/>
</dbReference>
<dbReference type="Gene3D" id="2.30.30.140">
    <property type="match status" value="3"/>
</dbReference>
<feature type="compositionally biased region" description="Basic residues" evidence="5">
    <location>
        <begin position="93"/>
        <end position="105"/>
    </location>
</feature>
<keyword evidence="9" id="KW-1185">Reference proteome</keyword>
<feature type="compositionally biased region" description="Polar residues" evidence="5">
    <location>
        <begin position="109"/>
        <end position="132"/>
    </location>
</feature>
<evidence type="ECO:0000256" key="4">
    <source>
        <dbReference type="ARBA" id="ARBA00022871"/>
    </source>
</evidence>
<dbReference type="InterPro" id="IPR025605">
    <property type="entry name" value="OST-HTH/LOTUS_dom"/>
</dbReference>
<dbReference type="SMART" id="SM00333">
    <property type="entry name" value="TUDOR"/>
    <property type="match status" value="3"/>
</dbReference>
<name>A0AAR5Q8V7_DENPD</name>
<reference evidence="8" key="2">
    <citation type="submission" date="2024-08" db="UniProtKB">
        <authorList>
            <consortium name="EnsemblMetazoa"/>
        </authorList>
    </citation>
    <scope>IDENTIFICATION</scope>
</reference>
<evidence type="ECO:0000259" key="7">
    <source>
        <dbReference type="PROSITE" id="PS51644"/>
    </source>
</evidence>
<dbReference type="KEGG" id="dpa:109544076"/>
<organism evidence="8 9">
    <name type="scientific">Dendroctonus ponderosae</name>
    <name type="common">Mountain pine beetle</name>
    <dbReference type="NCBI Taxonomy" id="77166"/>
    <lineage>
        <taxon>Eukaryota</taxon>
        <taxon>Metazoa</taxon>
        <taxon>Ecdysozoa</taxon>
        <taxon>Arthropoda</taxon>
        <taxon>Hexapoda</taxon>
        <taxon>Insecta</taxon>
        <taxon>Pterygota</taxon>
        <taxon>Neoptera</taxon>
        <taxon>Endopterygota</taxon>
        <taxon>Coleoptera</taxon>
        <taxon>Polyphaga</taxon>
        <taxon>Cucujiformia</taxon>
        <taxon>Curculionidae</taxon>
        <taxon>Scolytinae</taxon>
        <taxon>Dendroctonus</taxon>
    </lineage>
</organism>
<accession>A0AAR5Q8V7</accession>
<dbReference type="GO" id="GO:0007283">
    <property type="term" value="P:spermatogenesis"/>
    <property type="evidence" value="ECO:0007669"/>
    <property type="project" value="UniProtKB-KW"/>
</dbReference>
<feature type="domain" description="Tudor" evidence="6">
    <location>
        <begin position="934"/>
        <end position="998"/>
    </location>
</feature>
<reference evidence="9" key="1">
    <citation type="journal article" date="2013" name="Genome Biol.">
        <title>Draft genome of the mountain pine beetle, Dendroctonus ponderosae Hopkins, a major forest pest.</title>
        <authorList>
            <person name="Keeling C.I."/>
            <person name="Yuen M.M."/>
            <person name="Liao N.Y."/>
            <person name="Docking T.R."/>
            <person name="Chan S.K."/>
            <person name="Taylor G.A."/>
            <person name="Palmquist D.L."/>
            <person name="Jackman S.D."/>
            <person name="Nguyen A."/>
            <person name="Li M."/>
            <person name="Henderson H."/>
            <person name="Janes J.K."/>
            <person name="Zhao Y."/>
            <person name="Pandoh P."/>
            <person name="Moore R."/>
            <person name="Sperling F.A."/>
            <person name="Huber D.P."/>
            <person name="Birol I."/>
            <person name="Jones S.J."/>
            <person name="Bohlmann J."/>
        </authorList>
    </citation>
    <scope>NUCLEOTIDE SEQUENCE</scope>
</reference>
<evidence type="ECO:0000256" key="2">
    <source>
        <dbReference type="ARBA" id="ARBA00022490"/>
    </source>
</evidence>
<dbReference type="EnsemblMetazoa" id="XM_019914104.1">
    <property type="protein sequence ID" value="XP_019769663.1"/>
    <property type="gene ID" value="LOC109544076"/>
</dbReference>
<evidence type="ECO:0000259" key="6">
    <source>
        <dbReference type="PROSITE" id="PS50304"/>
    </source>
</evidence>
<dbReference type="CDD" id="cd09972">
    <property type="entry name" value="LOTUS_TDRD_OSKAR"/>
    <property type="match status" value="1"/>
</dbReference>
<dbReference type="GO" id="GO:0043186">
    <property type="term" value="C:P granule"/>
    <property type="evidence" value="ECO:0007669"/>
    <property type="project" value="TreeGrafter"/>
</dbReference>
<dbReference type="EnsemblMetazoa" id="XM_019914101.1">
    <property type="protein sequence ID" value="XP_019769660.1"/>
    <property type="gene ID" value="LOC109544076"/>
</dbReference>